<organism evidence="1 2">
    <name type="scientific">Jutongia hominis</name>
    <dbReference type="NCBI Taxonomy" id="2763664"/>
    <lineage>
        <taxon>Bacteria</taxon>
        <taxon>Bacillati</taxon>
        <taxon>Bacillota</taxon>
        <taxon>Clostridia</taxon>
        <taxon>Lachnospirales</taxon>
        <taxon>Lachnospiraceae</taxon>
        <taxon>Jutongia</taxon>
    </lineage>
</organism>
<keyword evidence="2" id="KW-1185">Reference proteome</keyword>
<reference evidence="1 2" key="1">
    <citation type="submission" date="2020-08" db="EMBL/GenBank/DDBJ databases">
        <title>Genome public.</title>
        <authorList>
            <person name="Liu C."/>
            <person name="Sun Q."/>
        </authorList>
    </citation>
    <scope>NUCLEOTIDE SEQUENCE [LARGE SCALE GENOMIC DNA]</scope>
    <source>
        <strain evidence="1 2">BX3</strain>
    </source>
</reference>
<sequence>MAEKKYEFEETMVTLVDEDGKEKPFYVDEMYMVKDQMYAALIPGDVENVTEYYVFRVKDLGNDDFELEDIDDEEEYDAAADAYEECLDTRLWNRTLENE</sequence>
<proteinExistence type="predicted"/>
<gene>
    <name evidence="1" type="ORF">H8700_04755</name>
</gene>
<evidence type="ECO:0000313" key="2">
    <source>
        <dbReference type="Proteomes" id="UP000637513"/>
    </source>
</evidence>
<evidence type="ECO:0000313" key="1">
    <source>
        <dbReference type="EMBL" id="MBC8557015.1"/>
    </source>
</evidence>
<dbReference type="Proteomes" id="UP000637513">
    <property type="component" value="Unassembled WGS sequence"/>
</dbReference>
<dbReference type="EMBL" id="JACRSW010000015">
    <property type="protein sequence ID" value="MBC8557015.1"/>
    <property type="molecule type" value="Genomic_DNA"/>
</dbReference>
<protein>
    <submittedName>
        <fullName evidence="1">DUF1292 domain-containing protein</fullName>
    </submittedName>
</protein>
<dbReference type="Pfam" id="PF06949">
    <property type="entry name" value="DUF1292"/>
    <property type="match status" value="1"/>
</dbReference>
<name>A0ABR7MU63_9FIRM</name>
<comment type="caution">
    <text evidence="1">The sequence shown here is derived from an EMBL/GenBank/DDBJ whole genome shotgun (WGS) entry which is preliminary data.</text>
</comment>
<dbReference type="RefSeq" id="WP_022141014.1">
    <property type="nucleotide sequence ID" value="NZ_JACRSW010000015.1"/>
</dbReference>
<dbReference type="InterPro" id="IPR009711">
    <property type="entry name" value="UPF0473"/>
</dbReference>
<accession>A0ABR7MU63</accession>